<comment type="caution">
    <text evidence="4">The sequence shown here is derived from an EMBL/GenBank/DDBJ whole genome shotgun (WGS) entry which is preliminary data.</text>
</comment>
<keyword evidence="5" id="KW-1185">Reference proteome</keyword>
<accession>A0ABP7EWR1</accession>
<evidence type="ECO:0000256" key="1">
    <source>
        <dbReference type="ARBA" id="ARBA00008911"/>
    </source>
</evidence>
<dbReference type="EC" id="2.5.1.54" evidence="3"/>
<evidence type="ECO:0000313" key="5">
    <source>
        <dbReference type="Proteomes" id="UP001500908"/>
    </source>
</evidence>
<reference evidence="5" key="1">
    <citation type="journal article" date="2019" name="Int. J. Syst. Evol. Microbiol.">
        <title>The Global Catalogue of Microorganisms (GCM) 10K type strain sequencing project: providing services to taxonomists for standard genome sequencing and annotation.</title>
        <authorList>
            <consortium name="The Broad Institute Genomics Platform"/>
            <consortium name="The Broad Institute Genome Sequencing Center for Infectious Disease"/>
            <person name="Wu L."/>
            <person name="Ma J."/>
        </authorList>
    </citation>
    <scope>NUCLEOTIDE SEQUENCE [LARGE SCALE GENOMIC DNA]</scope>
    <source>
        <strain evidence="5">JCM 17137</strain>
    </source>
</reference>
<dbReference type="EMBL" id="BAABDD010000001">
    <property type="protein sequence ID" value="GAA3726303.1"/>
    <property type="molecule type" value="Genomic_DNA"/>
</dbReference>
<dbReference type="PANTHER" id="PTHR21337">
    <property type="entry name" value="PHOSPHO-2-DEHYDRO-3-DEOXYHEPTONATE ALDOLASE 1, 2"/>
    <property type="match status" value="1"/>
</dbReference>
<evidence type="ECO:0000256" key="3">
    <source>
        <dbReference type="RuleBase" id="RU363071"/>
    </source>
</evidence>
<dbReference type="Pfam" id="PF01474">
    <property type="entry name" value="DAHP_synth_2"/>
    <property type="match status" value="1"/>
</dbReference>
<evidence type="ECO:0000313" key="4">
    <source>
        <dbReference type="EMBL" id="GAA3726303.1"/>
    </source>
</evidence>
<dbReference type="Proteomes" id="UP001500908">
    <property type="component" value="Unassembled WGS sequence"/>
</dbReference>
<organism evidence="4 5">
    <name type="scientific">Salinactinospora qingdaonensis</name>
    <dbReference type="NCBI Taxonomy" id="702744"/>
    <lineage>
        <taxon>Bacteria</taxon>
        <taxon>Bacillati</taxon>
        <taxon>Actinomycetota</taxon>
        <taxon>Actinomycetes</taxon>
        <taxon>Streptosporangiales</taxon>
        <taxon>Nocardiopsidaceae</taxon>
        <taxon>Salinactinospora</taxon>
    </lineage>
</organism>
<keyword evidence="3" id="KW-0028">Amino-acid biosynthesis</keyword>
<keyword evidence="2 3" id="KW-0808">Transferase</keyword>
<dbReference type="InterPro" id="IPR002480">
    <property type="entry name" value="DAHP_synth_2"/>
</dbReference>
<comment type="pathway">
    <text evidence="3">Metabolic intermediate biosynthesis; chorismate biosynthesis; chorismate from D-erythrose 4-phosphate and phosphoenolpyruvate: step 1/7.</text>
</comment>
<dbReference type="SUPFAM" id="SSF51569">
    <property type="entry name" value="Aldolase"/>
    <property type="match status" value="1"/>
</dbReference>
<protein>
    <recommendedName>
        <fullName evidence="3">Phospho-2-dehydro-3-deoxyheptonate aldolase</fullName>
        <ecNumber evidence="3">2.5.1.54</ecNumber>
    </recommendedName>
</protein>
<name>A0ABP7EWR1_9ACTN</name>
<keyword evidence="3" id="KW-0057">Aromatic amino acid biosynthesis</keyword>
<sequence>MLPAQQQPEWSDHPRISHVRDELSRLPGLVGFQAVLRLKTILAEVARGERLVIQAGDCAEDFADCGSEAIAAKSELLAGLAATMSAGSDMPVTPVGRIAGQFAKPRSRPTEHYDGIELPVYRGHMVNSPLPDPRSRRPDPNRLLLGHRAARHAAAAIEASAVAQEEVWTSHEALLLDYEIPMLRCSSDGRTFLASTHWPWVGNRTRQLDHAHVALLSSVANPVACKIGPTTAPSELLELCERLDPQREPGRLTLISRMGADLVGDRLPPLVEAVAEAGHPVVWLCDPMHGNTLSCPTGHKTRFVTAVIREANRFQDVLAARNAVAGGLHLETTPEPVTECVVDSDRLALVPERYTTHCDPRLNPEQALTVASVWRLAGAPSHHRRFLTVGTAEASTDR</sequence>
<gene>
    <name evidence="4" type="primary">phzC_1</name>
    <name evidence="4" type="ORF">GCM10022402_03770</name>
</gene>
<proteinExistence type="inferred from homology"/>
<dbReference type="InterPro" id="IPR013785">
    <property type="entry name" value="Aldolase_TIM"/>
</dbReference>
<comment type="similarity">
    <text evidence="1 3">Belongs to the class-II DAHP synthase family.</text>
</comment>
<dbReference type="PANTHER" id="PTHR21337:SF0">
    <property type="entry name" value="PHOSPHO-2-DEHYDRO-3-DEOXYHEPTONATE ALDOLASE"/>
    <property type="match status" value="1"/>
</dbReference>
<evidence type="ECO:0000256" key="2">
    <source>
        <dbReference type="ARBA" id="ARBA00022679"/>
    </source>
</evidence>
<comment type="catalytic activity">
    <reaction evidence="3">
        <text>D-erythrose 4-phosphate + phosphoenolpyruvate + H2O = 7-phospho-2-dehydro-3-deoxy-D-arabino-heptonate + phosphate</text>
        <dbReference type="Rhea" id="RHEA:14717"/>
        <dbReference type="ChEBI" id="CHEBI:15377"/>
        <dbReference type="ChEBI" id="CHEBI:16897"/>
        <dbReference type="ChEBI" id="CHEBI:43474"/>
        <dbReference type="ChEBI" id="CHEBI:58394"/>
        <dbReference type="ChEBI" id="CHEBI:58702"/>
        <dbReference type="EC" id="2.5.1.54"/>
    </reaction>
</comment>
<dbReference type="Gene3D" id="3.20.20.70">
    <property type="entry name" value="Aldolase class I"/>
    <property type="match status" value="1"/>
</dbReference>